<feature type="transmembrane region" description="Helical" evidence="1">
    <location>
        <begin position="193"/>
        <end position="213"/>
    </location>
</feature>
<evidence type="ECO:0000313" key="5">
    <source>
        <dbReference type="Proteomes" id="UP000663882"/>
    </source>
</evidence>
<dbReference type="AlphaFoldDB" id="A0A813QE65"/>
<gene>
    <name evidence="4" type="ORF">OTI717_LOCUS3629</name>
    <name evidence="3" type="ORF">RFH988_LOCUS2087</name>
</gene>
<feature type="transmembrane region" description="Helical" evidence="1">
    <location>
        <begin position="158"/>
        <end position="181"/>
    </location>
</feature>
<feature type="transmembrane region" description="Helical" evidence="1">
    <location>
        <begin position="45"/>
        <end position="63"/>
    </location>
</feature>
<reference evidence="3" key="1">
    <citation type="submission" date="2021-02" db="EMBL/GenBank/DDBJ databases">
        <authorList>
            <person name="Nowell W R."/>
        </authorList>
    </citation>
    <scope>NUCLEOTIDE SEQUENCE</scope>
</reference>
<dbReference type="Pfam" id="PF02517">
    <property type="entry name" value="Rce1-like"/>
    <property type="match status" value="1"/>
</dbReference>
<keyword evidence="1" id="KW-0812">Transmembrane</keyword>
<comment type="caution">
    <text evidence="3">The sequence shown here is derived from an EMBL/GenBank/DDBJ whole genome shotgun (WGS) entry which is preliminary data.</text>
</comment>
<evidence type="ECO:0000256" key="1">
    <source>
        <dbReference type="SAM" id="Phobius"/>
    </source>
</evidence>
<keyword evidence="1" id="KW-0472">Membrane</keyword>
<dbReference type="Proteomes" id="UP000663823">
    <property type="component" value="Unassembled WGS sequence"/>
</dbReference>
<accession>A0A813QE65</accession>
<organism evidence="3 5">
    <name type="scientific">Rotaria sordida</name>
    <dbReference type="NCBI Taxonomy" id="392033"/>
    <lineage>
        <taxon>Eukaryota</taxon>
        <taxon>Metazoa</taxon>
        <taxon>Spiralia</taxon>
        <taxon>Gnathifera</taxon>
        <taxon>Rotifera</taxon>
        <taxon>Eurotatoria</taxon>
        <taxon>Bdelloidea</taxon>
        <taxon>Philodinida</taxon>
        <taxon>Philodinidae</taxon>
        <taxon>Rotaria</taxon>
    </lineage>
</organism>
<keyword evidence="1" id="KW-1133">Transmembrane helix</keyword>
<feature type="domain" description="CAAX prenyl protease 2/Lysostaphin resistance protein A-like" evidence="2">
    <location>
        <begin position="129"/>
        <end position="230"/>
    </location>
</feature>
<dbReference type="EMBL" id="CAJNOO010000043">
    <property type="protein sequence ID" value="CAF0765803.1"/>
    <property type="molecule type" value="Genomic_DNA"/>
</dbReference>
<dbReference type="PANTHER" id="PTHR35797:SF1">
    <property type="entry name" value="PROTEASE"/>
    <property type="match status" value="1"/>
</dbReference>
<dbReference type="EMBL" id="CAJOAX010000199">
    <property type="protein sequence ID" value="CAF3537414.1"/>
    <property type="molecule type" value="Genomic_DNA"/>
</dbReference>
<proteinExistence type="predicted"/>
<feature type="transmembrane region" description="Helical" evidence="1">
    <location>
        <begin position="20"/>
        <end position="38"/>
    </location>
</feature>
<name>A0A813QE65_9BILA</name>
<feature type="transmembrane region" description="Helical" evidence="1">
    <location>
        <begin position="259"/>
        <end position="277"/>
    </location>
</feature>
<dbReference type="OrthoDB" id="9981470at2759"/>
<sequence length="278" mass="32289">MGLIASVDSSFFPSPSITDLFSHIFLTLFVTGLWVYIYRHRSFTFLALAMFFPSLFAISIHIYHGSFIRFISFLLFNPQWSTIYWSIVGSLISIFTIVICCLINYLIGWGQFCSKKEKSLSVHQHNRYLICGWIRALGEEIGWRSYLLPGLLIHFHPIVALNISGIVWGLYHVPVMILLCYHSQSKVQYPVRTIIVQCMSCWISAFFYGWIAIQCQYSMIPPTMIHFIWNQINPRLLGSIYTNTPGWMIGEQWKINGEGFMGCFVYFIVAIIIIIQFW</sequence>
<dbReference type="PANTHER" id="PTHR35797">
    <property type="entry name" value="PROTEASE-RELATED"/>
    <property type="match status" value="1"/>
</dbReference>
<protein>
    <recommendedName>
        <fullName evidence="2">CAAX prenyl protease 2/Lysostaphin resistance protein A-like domain-containing protein</fullName>
    </recommendedName>
</protein>
<dbReference type="GO" id="GO:0080120">
    <property type="term" value="P:CAAX-box protein maturation"/>
    <property type="evidence" value="ECO:0007669"/>
    <property type="project" value="UniProtKB-ARBA"/>
</dbReference>
<dbReference type="Proteomes" id="UP000663882">
    <property type="component" value="Unassembled WGS sequence"/>
</dbReference>
<evidence type="ECO:0000313" key="4">
    <source>
        <dbReference type="EMBL" id="CAF3537414.1"/>
    </source>
</evidence>
<dbReference type="InterPro" id="IPR003675">
    <property type="entry name" value="Rce1/LyrA-like_dom"/>
</dbReference>
<dbReference type="GO" id="GO:0004175">
    <property type="term" value="F:endopeptidase activity"/>
    <property type="evidence" value="ECO:0007669"/>
    <property type="project" value="UniProtKB-ARBA"/>
</dbReference>
<feature type="transmembrane region" description="Helical" evidence="1">
    <location>
        <begin position="83"/>
        <end position="107"/>
    </location>
</feature>
<evidence type="ECO:0000313" key="3">
    <source>
        <dbReference type="EMBL" id="CAF0765803.1"/>
    </source>
</evidence>
<evidence type="ECO:0000259" key="2">
    <source>
        <dbReference type="Pfam" id="PF02517"/>
    </source>
</evidence>
<dbReference type="InterPro" id="IPR042150">
    <property type="entry name" value="MmRce1-like"/>
</dbReference>